<evidence type="ECO:0000313" key="2">
    <source>
        <dbReference type="EMBL" id="KAF5331265.1"/>
    </source>
</evidence>
<gene>
    <name evidence="2" type="ORF">D9611_013128</name>
</gene>
<dbReference type="SUPFAM" id="SSF54373">
    <property type="entry name" value="FAD-linked reductases, C-terminal domain"/>
    <property type="match status" value="1"/>
</dbReference>
<comment type="caution">
    <text evidence="2">The sequence shown here is derived from an EMBL/GenBank/DDBJ whole genome shotgun (WGS) entry which is preliminary data.</text>
</comment>
<organism evidence="2 3">
    <name type="scientific">Ephemerocybe angulata</name>
    <dbReference type="NCBI Taxonomy" id="980116"/>
    <lineage>
        <taxon>Eukaryota</taxon>
        <taxon>Fungi</taxon>
        <taxon>Dikarya</taxon>
        <taxon>Basidiomycota</taxon>
        <taxon>Agaricomycotina</taxon>
        <taxon>Agaricomycetes</taxon>
        <taxon>Agaricomycetidae</taxon>
        <taxon>Agaricales</taxon>
        <taxon>Agaricineae</taxon>
        <taxon>Psathyrellaceae</taxon>
        <taxon>Ephemerocybe</taxon>
    </lineage>
</organism>
<dbReference type="Gene3D" id="3.90.660.10">
    <property type="match status" value="1"/>
</dbReference>
<dbReference type="Pfam" id="PF01593">
    <property type="entry name" value="Amino_oxidase"/>
    <property type="match status" value="1"/>
</dbReference>
<evidence type="ECO:0000259" key="1">
    <source>
        <dbReference type="Pfam" id="PF01593"/>
    </source>
</evidence>
<dbReference type="AlphaFoldDB" id="A0A8H5BXA9"/>
<name>A0A8H5BXA9_9AGAR</name>
<dbReference type="EMBL" id="JAACJK010000115">
    <property type="protein sequence ID" value="KAF5331265.1"/>
    <property type="molecule type" value="Genomic_DNA"/>
</dbReference>
<dbReference type="GO" id="GO:0016491">
    <property type="term" value="F:oxidoreductase activity"/>
    <property type="evidence" value="ECO:0007669"/>
    <property type="project" value="InterPro"/>
</dbReference>
<dbReference type="Proteomes" id="UP000541558">
    <property type="component" value="Unassembled WGS sequence"/>
</dbReference>
<sequence length="467" mass="51704">MENGGNGGWKILKGQYDRYSTRSYLQFGYVPSEDLQTKYGIPGTGLPTSVINWMETFDNSSGWYDRALLETVLEALAFGAVGPTPDWHCIKHGTSVLPNTTLAKIKELAQDIPGMPSELIVMQSPVTSIVASDPDDKTSPLVVTAGGQQYTYSHVMSTVPLPNFALMNTSLLSMTVMQRNAIRQLQYGPSIKVGMLFKYPWWKDYKQVGGQSFTDLPVRTIVYPSYGDGQSSNVLIASYCWTNDAEKLGNLIGTGVDKLLDDLVLRNLATVHGVDVEFLRKQHVKIASRPIRGTGTITRGLEVRSHRICSYCDLTFPPGAFAFFGPGQYDYLYNALNGTAADGRLQWAGELLSVRHAWIVGAVGALDSAWAAMNKYLYLSNNAKGLPEFYSKWGTNLEWDTGVGVGKSEGSLPEDGPENKLKIPHTRNLLLHQFFTTCWRRTPSSRCPSTRKSKEKFVVEWKDGSVP</sequence>
<dbReference type="OrthoDB" id="7777654at2759"/>
<dbReference type="InterPro" id="IPR002937">
    <property type="entry name" value="Amino_oxidase"/>
</dbReference>
<reference evidence="2 3" key="1">
    <citation type="journal article" date="2020" name="ISME J.">
        <title>Uncovering the hidden diversity of litter-decomposition mechanisms in mushroom-forming fungi.</title>
        <authorList>
            <person name="Floudas D."/>
            <person name="Bentzer J."/>
            <person name="Ahren D."/>
            <person name="Johansson T."/>
            <person name="Persson P."/>
            <person name="Tunlid A."/>
        </authorList>
    </citation>
    <scope>NUCLEOTIDE SEQUENCE [LARGE SCALE GENOMIC DNA]</scope>
    <source>
        <strain evidence="2 3">CBS 175.51</strain>
    </source>
</reference>
<proteinExistence type="predicted"/>
<protein>
    <recommendedName>
        <fullName evidence="1">Amine oxidase domain-containing protein</fullName>
    </recommendedName>
</protein>
<keyword evidence="3" id="KW-1185">Reference proteome</keyword>
<dbReference type="InterPro" id="IPR036188">
    <property type="entry name" value="FAD/NAD-bd_sf"/>
</dbReference>
<feature type="domain" description="Amine oxidase" evidence="1">
    <location>
        <begin position="91"/>
        <end position="363"/>
    </location>
</feature>
<accession>A0A8H5BXA9</accession>
<evidence type="ECO:0000313" key="3">
    <source>
        <dbReference type="Proteomes" id="UP000541558"/>
    </source>
</evidence>
<dbReference type="SUPFAM" id="SSF51905">
    <property type="entry name" value="FAD/NAD(P)-binding domain"/>
    <property type="match status" value="1"/>
</dbReference>